<dbReference type="OrthoDB" id="9788285at2"/>
<keyword evidence="8 11" id="KW-1133">Transmembrane helix</keyword>
<dbReference type="NCBIfam" id="NF001454">
    <property type="entry name" value="PRK00315.1"/>
    <property type="match status" value="1"/>
</dbReference>
<evidence type="ECO:0000256" key="9">
    <source>
        <dbReference type="ARBA" id="ARBA00023065"/>
    </source>
</evidence>
<keyword evidence="7 11" id="KW-0630">Potassium</keyword>
<dbReference type="AlphaFoldDB" id="A0A2I1PBQ4"/>
<evidence type="ECO:0000256" key="11">
    <source>
        <dbReference type="HAMAP-Rule" id="MF_00276"/>
    </source>
</evidence>
<keyword evidence="14" id="KW-1185">Reference proteome</keyword>
<name>A0A2I1PBQ4_9MICO</name>
<keyword evidence="5 11" id="KW-0547">Nucleotide-binding</keyword>
<evidence type="ECO:0000256" key="5">
    <source>
        <dbReference type="ARBA" id="ARBA00022741"/>
    </source>
</evidence>
<evidence type="ECO:0000256" key="12">
    <source>
        <dbReference type="SAM" id="MobiDB-lite"/>
    </source>
</evidence>
<comment type="caution">
    <text evidence="13">The sequence shown here is derived from an EMBL/GenBank/DDBJ whole genome shotgun (WGS) entry which is preliminary data.</text>
</comment>
<evidence type="ECO:0000313" key="14">
    <source>
        <dbReference type="Proteomes" id="UP000234206"/>
    </source>
</evidence>
<dbReference type="InterPro" id="IPR003820">
    <property type="entry name" value="KdpC"/>
</dbReference>
<evidence type="ECO:0000256" key="3">
    <source>
        <dbReference type="ARBA" id="ARBA00022538"/>
    </source>
</evidence>
<sequence length="196" mass="20511">MNVNSSLTRPLLAAVRMLLVMTVVLGVLYPAAVLLAGRALPARADGSVVHHDGRAVGSALFSQETTDPRWFHPRPSATDHDGASSGGSNLGTREPAQLEVVRERLAAVRQENPDAAGPVPPDAVTASGSGLDPHISPEYAEYQLPRVAAANDLPVEQVRALVEEHTDGPSLGFVGAPRVNVLLLNLALADAVGTDR</sequence>
<evidence type="ECO:0000313" key="13">
    <source>
        <dbReference type="EMBL" id="PKZ42063.1"/>
    </source>
</evidence>
<dbReference type="PANTHER" id="PTHR30042:SF2">
    <property type="entry name" value="POTASSIUM-TRANSPORTING ATPASE KDPC SUBUNIT"/>
    <property type="match status" value="1"/>
</dbReference>
<evidence type="ECO:0000256" key="10">
    <source>
        <dbReference type="ARBA" id="ARBA00023136"/>
    </source>
</evidence>
<keyword evidence="2 11" id="KW-1003">Cell membrane</keyword>
<dbReference type="GO" id="GO:0005524">
    <property type="term" value="F:ATP binding"/>
    <property type="evidence" value="ECO:0007669"/>
    <property type="project" value="UniProtKB-UniRule"/>
</dbReference>
<dbReference type="GO" id="GO:0008556">
    <property type="term" value="F:P-type potassium transmembrane transporter activity"/>
    <property type="evidence" value="ECO:0007669"/>
    <property type="project" value="InterPro"/>
</dbReference>
<evidence type="ECO:0000256" key="2">
    <source>
        <dbReference type="ARBA" id="ARBA00022475"/>
    </source>
</evidence>
<gene>
    <name evidence="11" type="primary">kdpC</name>
    <name evidence="13" type="ORF">CYJ76_04240</name>
</gene>
<dbReference type="RefSeq" id="WP_070704331.1">
    <property type="nucleotide sequence ID" value="NZ_JBHLVH010000018.1"/>
</dbReference>
<reference evidence="13 14" key="1">
    <citation type="submission" date="2017-12" db="EMBL/GenBank/DDBJ databases">
        <title>Phylogenetic diversity of female urinary microbiome.</title>
        <authorList>
            <person name="Thomas-White K."/>
            <person name="Wolfe A.J."/>
        </authorList>
    </citation>
    <scope>NUCLEOTIDE SEQUENCE [LARGE SCALE GENOMIC DNA]</scope>
    <source>
        <strain evidence="13 14">UMB1298</strain>
    </source>
</reference>
<feature type="region of interest" description="Disordered" evidence="12">
    <location>
        <begin position="64"/>
        <end position="95"/>
    </location>
</feature>
<comment type="similarity">
    <text evidence="11">Belongs to the KdpC family.</text>
</comment>
<evidence type="ECO:0000256" key="8">
    <source>
        <dbReference type="ARBA" id="ARBA00022989"/>
    </source>
</evidence>
<protein>
    <recommendedName>
        <fullName evidence="11">Potassium-transporting ATPase KdpC subunit</fullName>
    </recommendedName>
    <alternativeName>
        <fullName evidence="11">ATP phosphohydrolase [potassium-transporting] C chain</fullName>
    </alternativeName>
    <alternativeName>
        <fullName evidence="11">Potassium-binding and translocating subunit C</fullName>
    </alternativeName>
    <alternativeName>
        <fullName evidence="11">Potassium-translocating ATPase C chain</fullName>
    </alternativeName>
</protein>
<dbReference type="GO" id="GO:0005886">
    <property type="term" value="C:plasma membrane"/>
    <property type="evidence" value="ECO:0007669"/>
    <property type="project" value="UniProtKB-SubCell"/>
</dbReference>
<evidence type="ECO:0000256" key="6">
    <source>
        <dbReference type="ARBA" id="ARBA00022840"/>
    </source>
</evidence>
<dbReference type="EMBL" id="PKIZ01000006">
    <property type="protein sequence ID" value="PKZ42063.1"/>
    <property type="molecule type" value="Genomic_DNA"/>
</dbReference>
<dbReference type="NCBIfam" id="TIGR00681">
    <property type="entry name" value="kdpC"/>
    <property type="match status" value="1"/>
</dbReference>
<dbReference type="HAMAP" id="MF_00276">
    <property type="entry name" value="KdpC"/>
    <property type="match status" value="1"/>
</dbReference>
<dbReference type="Pfam" id="PF02669">
    <property type="entry name" value="KdpC"/>
    <property type="match status" value="1"/>
</dbReference>
<evidence type="ECO:0000256" key="1">
    <source>
        <dbReference type="ARBA" id="ARBA00022448"/>
    </source>
</evidence>
<keyword evidence="4 11" id="KW-0812">Transmembrane</keyword>
<keyword evidence="10 11" id="KW-0472">Membrane</keyword>
<dbReference type="PIRSF" id="PIRSF001296">
    <property type="entry name" value="K_ATPase_KdpC"/>
    <property type="match status" value="1"/>
</dbReference>
<comment type="subunit">
    <text evidence="11">The system is composed of three essential subunits: KdpA, KdpB and KdpC.</text>
</comment>
<evidence type="ECO:0000256" key="7">
    <source>
        <dbReference type="ARBA" id="ARBA00022958"/>
    </source>
</evidence>
<comment type="function">
    <text evidence="11">Part of the high-affinity ATP-driven potassium transport (or Kdp) system, which catalyzes the hydrolysis of ATP coupled with the electrogenic transport of potassium into the cytoplasm. This subunit acts as a catalytic chaperone that increases the ATP-binding affinity of the ATP-hydrolyzing subunit KdpB by the formation of a transient KdpB/KdpC/ATP ternary complex.</text>
</comment>
<dbReference type="Proteomes" id="UP000234206">
    <property type="component" value="Unassembled WGS sequence"/>
</dbReference>
<keyword evidence="1 11" id="KW-0813">Transport</keyword>
<keyword evidence="3 11" id="KW-0633">Potassium transport</keyword>
<feature type="transmembrane region" description="Helical" evidence="11">
    <location>
        <begin position="12"/>
        <end position="36"/>
    </location>
</feature>
<proteinExistence type="inferred from homology"/>
<keyword evidence="6 11" id="KW-0067">ATP-binding</keyword>
<comment type="subcellular location">
    <subcellularLocation>
        <location evidence="11">Cell membrane</location>
        <topology evidence="11">Single-pass membrane protein</topology>
    </subcellularLocation>
</comment>
<dbReference type="PANTHER" id="PTHR30042">
    <property type="entry name" value="POTASSIUM-TRANSPORTING ATPASE C CHAIN"/>
    <property type="match status" value="1"/>
</dbReference>
<accession>A0A2I1PBQ4</accession>
<organism evidence="13 14">
    <name type="scientific">Kytococcus schroeteri</name>
    <dbReference type="NCBI Taxonomy" id="138300"/>
    <lineage>
        <taxon>Bacteria</taxon>
        <taxon>Bacillati</taxon>
        <taxon>Actinomycetota</taxon>
        <taxon>Actinomycetes</taxon>
        <taxon>Micrococcales</taxon>
        <taxon>Kytococcaceae</taxon>
        <taxon>Kytococcus</taxon>
    </lineage>
</organism>
<evidence type="ECO:0000256" key="4">
    <source>
        <dbReference type="ARBA" id="ARBA00022692"/>
    </source>
</evidence>
<keyword evidence="9 11" id="KW-0406">Ion transport</keyword>